<evidence type="ECO:0000256" key="4">
    <source>
        <dbReference type="ARBA" id="ARBA00023136"/>
    </source>
</evidence>
<dbReference type="Pfam" id="PF05705">
    <property type="entry name" value="DUF829"/>
    <property type="match status" value="1"/>
</dbReference>
<keyword evidence="8" id="KW-1185">Reference proteome</keyword>
<organism evidence="7 8">
    <name type="scientific">Aspergillus sclerotiicarbonarius (strain CBS 121057 / IBT 28362)</name>
    <dbReference type="NCBI Taxonomy" id="1448318"/>
    <lineage>
        <taxon>Eukaryota</taxon>
        <taxon>Fungi</taxon>
        <taxon>Dikarya</taxon>
        <taxon>Ascomycota</taxon>
        <taxon>Pezizomycotina</taxon>
        <taxon>Eurotiomycetes</taxon>
        <taxon>Eurotiomycetidae</taxon>
        <taxon>Eurotiales</taxon>
        <taxon>Aspergillaceae</taxon>
        <taxon>Aspergillus</taxon>
        <taxon>Aspergillus subgen. Circumdati</taxon>
    </lineage>
</organism>
<dbReference type="InterPro" id="IPR008547">
    <property type="entry name" value="DUF829_TMEM53"/>
</dbReference>
<proteinExistence type="inferred from homology"/>
<protein>
    <submittedName>
        <fullName evidence="7">Uncharacterized protein</fullName>
    </submittedName>
</protein>
<keyword evidence="2" id="KW-0812">Transmembrane</keyword>
<dbReference type="PANTHER" id="PTHR12265:SF30">
    <property type="entry name" value="TRANSMEMBRANE PROTEIN 53"/>
    <property type="match status" value="1"/>
</dbReference>
<accession>A0A319E1A1</accession>
<dbReference type="VEuPathDB" id="FungiDB:BO78DRAFT_402179"/>
<evidence type="ECO:0000256" key="1">
    <source>
        <dbReference type="ARBA" id="ARBA00007387"/>
    </source>
</evidence>
<evidence type="ECO:0000313" key="7">
    <source>
        <dbReference type="EMBL" id="PYI00248.1"/>
    </source>
</evidence>
<reference evidence="7 8" key="1">
    <citation type="submission" date="2018-02" db="EMBL/GenBank/DDBJ databases">
        <title>The genomes of Aspergillus section Nigri reveals drivers in fungal speciation.</title>
        <authorList>
            <consortium name="DOE Joint Genome Institute"/>
            <person name="Vesth T.C."/>
            <person name="Nybo J."/>
            <person name="Theobald S."/>
            <person name="Brandl J."/>
            <person name="Frisvad J.C."/>
            <person name="Nielsen K.F."/>
            <person name="Lyhne E.K."/>
            <person name="Kogle M.E."/>
            <person name="Kuo A."/>
            <person name="Riley R."/>
            <person name="Clum A."/>
            <person name="Nolan M."/>
            <person name="Lipzen A."/>
            <person name="Salamov A."/>
            <person name="Henrissat B."/>
            <person name="Wiebenga A."/>
            <person name="De vries R.P."/>
            <person name="Grigoriev I.V."/>
            <person name="Mortensen U.H."/>
            <person name="Andersen M.R."/>
            <person name="Baker S.E."/>
        </authorList>
    </citation>
    <scope>NUCLEOTIDE SEQUENCE [LARGE SCALE GENOMIC DNA]</scope>
    <source>
        <strain evidence="7 8">CBS 121057</strain>
    </source>
</reference>
<evidence type="ECO:0000313" key="8">
    <source>
        <dbReference type="Proteomes" id="UP000248423"/>
    </source>
</evidence>
<dbReference type="Proteomes" id="UP000248423">
    <property type="component" value="Unassembled WGS sequence"/>
</dbReference>
<dbReference type="InterPro" id="IPR029058">
    <property type="entry name" value="AB_hydrolase_fold"/>
</dbReference>
<dbReference type="AlphaFoldDB" id="A0A319E1A1"/>
<dbReference type="GO" id="GO:0005640">
    <property type="term" value="C:nuclear outer membrane"/>
    <property type="evidence" value="ECO:0007669"/>
    <property type="project" value="UniProtKB-SubCell"/>
</dbReference>
<evidence type="ECO:0000256" key="3">
    <source>
        <dbReference type="ARBA" id="ARBA00022989"/>
    </source>
</evidence>
<dbReference type="SUPFAM" id="SSF53474">
    <property type="entry name" value="alpha/beta-Hydrolases"/>
    <property type="match status" value="1"/>
</dbReference>
<keyword evidence="4" id="KW-0472">Membrane</keyword>
<gene>
    <name evidence="7" type="ORF">BO78DRAFT_402179</name>
</gene>
<name>A0A319E1A1_ASPSB</name>
<dbReference type="PANTHER" id="PTHR12265">
    <property type="entry name" value="TRANSMEMBRANE PROTEIN 53"/>
    <property type="match status" value="1"/>
</dbReference>
<evidence type="ECO:0000256" key="6">
    <source>
        <dbReference type="ARBA" id="ARBA00034303"/>
    </source>
</evidence>
<sequence length="289" mass="32390">MDDLFIPHFRSIGQNIHLCEASLNPSSAHPPSHPSLIILCTWYGGATPRRVSKYTTGYRQRYPGATILLINTSFRDFTVRSLHAIDPNLTPAKDLITRVLQSNSDASILLHMFSNGGCNTITQLARSMTAAKDVDFRSALKLMIFDCCPGDSSFQRLYGAAAVALPTTQPSRAIGTAFLYPTARVAHVMQNVGLMRSIDDYRADFNDPNIFGPKARRLYLYSLTDDMIPWEDVEGHMDEARQKGYSVVGVSFEDARHCGLVMRNEVRYWNTIHEAWEGRAADVIERSKL</sequence>
<dbReference type="EMBL" id="KZ826468">
    <property type="protein sequence ID" value="PYI00248.1"/>
    <property type="molecule type" value="Genomic_DNA"/>
</dbReference>
<evidence type="ECO:0000256" key="2">
    <source>
        <dbReference type="ARBA" id="ARBA00022692"/>
    </source>
</evidence>
<keyword evidence="5" id="KW-0539">Nucleus</keyword>
<comment type="similarity">
    <text evidence="1">Belongs to the TMEM53 family.</text>
</comment>
<evidence type="ECO:0000256" key="5">
    <source>
        <dbReference type="ARBA" id="ARBA00023242"/>
    </source>
</evidence>
<comment type="subcellular location">
    <subcellularLocation>
        <location evidence="6">Nucleus outer membrane</location>
        <topology evidence="6">Single-pass membrane protein</topology>
    </subcellularLocation>
</comment>
<dbReference type="OrthoDB" id="77878at2759"/>
<keyword evidence="3" id="KW-1133">Transmembrane helix</keyword>